<evidence type="ECO:0000256" key="1">
    <source>
        <dbReference type="ARBA" id="ARBA00000085"/>
    </source>
</evidence>
<dbReference type="Gene3D" id="1.10.287.130">
    <property type="match status" value="1"/>
</dbReference>
<evidence type="ECO:0000256" key="6">
    <source>
        <dbReference type="ARBA" id="ARBA00022692"/>
    </source>
</evidence>
<evidence type="ECO:0000256" key="13">
    <source>
        <dbReference type="SAM" id="MobiDB-lite"/>
    </source>
</evidence>
<feature type="domain" description="Histidine kinase" evidence="15">
    <location>
        <begin position="252"/>
        <end position="473"/>
    </location>
</feature>
<dbReference type="CDD" id="cd00082">
    <property type="entry name" value="HisKA"/>
    <property type="match status" value="1"/>
</dbReference>
<keyword evidence="6 14" id="KW-0812">Transmembrane</keyword>
<dbReference type="PANTHER" id="PTHR45436:SF14">
    <property type="entry name" value="SENSOR PROTEIN QSEC"/>
    <property type="match status" value="1"/>
</dbReference>
<feature type="region of interest" description="Disordered" evidence="13">
    <location>
        <begin position="1"/>
        <end position="28"/>
    </location>
</feature>
<accession>A0A1I2BWL9</accession>
<keyword evidence="18" id="KW-1185">Reference proteome</keyword>
<evidence type="ECO:0000259" key="16">
    <source>
        <dbReference type="PROSITE" id="PS50885"/>
    </source>
</evidence>
<dbReference type="Gene3D" id="3.30.565.10">
    <property type="entry name" value="Histidine kinase-like ATPase, C-terminal domain"/>
    <property type="match status" value="1"/>
</dbReference>
<dbReference type="InterPro" id="IPR003660">
    <property type="entry name" value="HAMP_dom"/>
</dbReference>
<evidence type="ECO:0000256" key="2">
    <source>
        <dbReference type="ARBA" id="ARBA00004141"/>
    </source>
</evidence>
<evidence type="ECO:0000256" key="8">
    <source>
        <dbReference type="ARBA" id="ARBA00022777"/>
    </source>
</evidence>
<dbReference type="STRING" id="1177982.SAMN04489711_103241"/>
<dbReference type="OrthoDB" id="8554694at2"/>
<dbReference type="SMART" id="SM00388">
    <property type="entry name" value="HisKA"/>
    <property type="match status" value="1"/>
</dbReference>
<dbReference type="GO" id="GO:0000155">
    <property type="term" value="F:phosphorelay sensor kinase activity"/>
    <property type="evidence" value="ECO:0007669"/>
    <property type="project" value="InterPro"/>
</dbReference>
<dbReference type="GO" id="GO:0005886">
    <property type="term" value="C:plasma membrane"/>
    <property type="evidence" value="ECO:0007669"/>
    <property type="project" value="TreeGrafter"/>
</dbReference>
<dbReference type="InterPro" id="IPR005467">
    <property type="entry name" value="His_kinase_dom"/>
</dbReference>
<evidence type="ECO:0000256" key="12">
    <source>
        <dbReference type="ARBA" id="ARBA00023136"/>
    </source>
</evidence>
<evidence type="ECO:0000313" key="17">
    <source>
        <dbReference type="EMBL" id="SFE60477.1"/>
    </source>
</evidence>
<keyword evidence="9" id="KW-0067">ATP-binding</keyword>
<evidence type="ECO:0000256" key="9">
    <source>
        <dbReference type="ARBA" id="ARBA00022840"/>
    </source>
</evidence>
<organism evidence="17 18">
    <name type="scientific">Paracidovorax wautersii</name>
    <dbReference type="NCBI Taxonomy" id="1177982"/>
    <lineage>
        <taxon>Bacteria</taxon>
        <taxon>Pseudomonadati</taxon>
        <taxon>Pseudomonadota</taxon>
        <taxon>Betaproteobacteria</taxon>
        <taxon>Burkholderiales</taxon>
        <taxon>Comamonadaceae</taxon>
        <taxon>Paracidovorax</taxon>
    </lineage>
</organism>
<comment type="subcellular location">
    <subcellularLocation>
        <location evidence="2">Membrane</location>
        <topology evidence="2">Multi-pass membrane protein</topology>
    </subcellularLocation>
</comment>
<dbReference type="AlphaFoldDB" id="A0A1I2BWL9"/>
<dbReference type="InterPro" id="IPR036097">
    <property type="entry name" value="HisK_dim/P_sf"/>
</dbReference>
<evidence type="ECO:0000256" key="5">
    <source>
        <dbReference type="ARBA" id="ARBA00022679"/>
    </source>
</evidence>
<keyword evidence="10 14" id="KW-1133">Transmembrane helix</keyword>
<dbReference type="InterPro" id="IPR036890">
    <property type="entry name" value="HATPase_C_sf"/>
</dbReference>
<dbReference type="InterPro" id="IPR003594">
    <property type="entry name" value="HATPase_dom"/>
</dbReference>
<protein>
    <recommendedName>
        <fullName evidence="3">histidine kinase</fullName>
        <ecNumber evidence="3">2.7.13.3</ecNumber>
    </recommendedName>
</protein>
<keyword evidence="7" id="KW-0547">Nucleotide-binding</keyword>
<dbReference type="Pfam" id="PF00512">
    <property type="entry name" value="HisKA"/>
    <property type="match status" value="1"/>
</dbReference>
<name>A0A1I2BWL9_9BURK</name>
<dbReference type="SUPFAM" id="SSF47384">
    <property type="entry name" value="Homodimeric domain of signal transducing histidine kinase"/>
    <property type="match status" value="1"/>
</dbReference>
<dbReference type="SMART" id="SM00387">
    <property type="entry name" value="HATPase_c"/>
    <property type="match status" value="1"/>
</dbReference>
<evidence type="ECO:0000256" key="14">
    <source>
        <dbReference type="SAM" id="Phobius"/>
    </source>
</evidence>
<dbReference type="Pfam" id="PF02518">
    <property type="entry name" value="HATPase_c"/>
    <property type="match status" value="1"/>
</dbReference>
<dbReference type="EMBL" id="FONX01000003">
    <property type="protein sequence ID" value="SFE60477.1"/>
    <property type="molecule type" value="Genomic_DNA"/>
</dbReference>
<dbReference type="EC" id="2.7.13.3" evidence="3"/>
<dbReference type="CDD" id="cd00075">
    <property type="entry name" value="HATPase"/>
    <property type="match status" value="1"/>
</dbReference>
<feature type="compositionally biased region" description="Low complexity" evidence="13">
    <location>
        <begin position="11"/>
        <end position="28"/>
    </location>
</feature>
<dbReference type="GO" id="GO:0005524">
    <property type="term" value="F:ATP binding"/>
    <property type="evidence" value="ECO:0007669"/>
    <property type="project" value="UniProtKB-KW"/>
</dbReference>
<evidence type="ECO:0000256" key="4">
    <source>
        <dbReference type="ARBA" id="ARBA00022553"/>
    </source>
</evidence>
<proteinExistence type="predicted"/>
<dbReference type="InterPro" id="IPR003661">
    <property type="entry name" value="HisK_dim/P_dom"/>
</dbReference>
<dbReference type="RefSeq" id="WP_092938595.1">
    <property type="nucleotide sequence ID" value="NZ_FONX01000003.1"/>
</dbReference>
<dbReference type="PRINTS" id="PR00344">
    <property type="entry name" value="BCTRLSENSOR"/>
</dbReference>
<keyword evidence="5" id="KW-0808">Transferase</keyword>
<dbReference type="InterPro" id="IPR004358">
    <property type="entry name" value="Sig_transdc_His_kin-like_C"/>
</dbReference>
<dbReference type="InterPro" id="IPR050428">
    <property type="entry name" value="TCS_sensor_his_kinase"/>
</dbReference>
<evidence type="ECO:0000256" key="11">
    <source>
        <dbReference type="ARBA" id="ARBA00023012"/>
    </source>
</evidence>
<evidence type="ECO:0000256" key="3">
    <source>
        <dbReference type="ARBA" id="ARBA00012438"/>
    </source>
</evidence>
<evidence type="ECO:0000313" key="18">
    <source>
        <dbReference type="Proteomes" id="UP000199119"/>
    </source>
</evidence>
<keyword evidence="8 17" id="KW-0418">Kinase</keyword>
<feature type="transmembrane region" description="Helical" evidence="14">
    <location>
        <begin position="35"/>
        <end position="55"/>
    </location>
</feature>
<keyword evidence="4" id="KW-0597">Phosphoprotein</keyword>
<evidence type="ECO:0000259" key="15">
    <source>
        <dbReference type="PROSITE" id="PS50109"/>
    </source>
</evidence>
<dbReference type="SUPFAM" id="SSF55874">
    <property type="entry name" value="ATPase domain of HSP90 chaperone/DNA topoisomerase II/histidine kinase"/>
    <property type="match status" value="1"/>
</dbReference>
<dbReference type="PROSITE" id="PS50109">
    <property type="entry name" value="HIS_KIN"/>
    <property type="match status" value="1"/>
</dbReference>
<evidence type="ECO:0000256" key="7">
    <source>
        <dbReference type="ARBA" id="ARBA00022741"/>
    </source>
</evidence>
<comment type="catalytic activity">
    <reaction evidence="1">
        <text>ATP + protein L-histidine = ADP + protein N-phospho-L-histidine.</text>
        <dbReference type="EC" id="2.7.13.3"/>
    </reaction>
</comment>
<sequence length="483" mass="50241">MTADSAERSKPSSSGGTAPRASSPSSSSSSLRARLLWFLLAAIALAALAQIGLAYRAALDEADVLFDYHMQQTVQALRPGLPSLPSGAAQLLPGERENHEFVVQVWSSSGLRVYESAIGAALPQRAVLGFSNVAANGTTYRVLSVQTQTQVIQVAQDMAARRSMARTLALRTAAPIALLAPLLALAVWWAVSGSLAPVERVRRQVARRQADDLSPVDGDALPAEVRPLVDELNLLLGRVQRAFEAQQHFVADAAHELRSPLAALKLQVQGLQRAPDEATRERAVGRLAAGIDRATALVEQLLALARQEAKLTAGAPPIPVPLADLARQAVVDAALHAQSSGIDLGLGRADAGTVPGHVDALRILLRNLIDNAIKYTPAGGTVDVSVSRAEGGDALVLAVEDSGPGIAPEDRAQVLGRFHRATQADAQGRPIAGSGLGLSIVQTIARMHGAAVDLGSSARLGGLSVSVRLPLQPAAAERAGGGA</sequence>
<gene>
    <name evidence="17" type="ORF">SAMN04489711_103241</name>
</gene>
<keyword evidence="12 14" id="KW-0472">Membrane</keyword>
<evidence type="ECO:0000256" key="10">
    <source>
        <dbReference type="ARBA" id="ARBA00022989"/>
    </source>
</evidence>
<reference evidence="18" key="1">
    <citation type="submission" date="2016-10" db="EMBL/GenBank/DDBJ databases">
        <authorList>
            <person name="Varghese N."/>
            <person name="Submissions S."/>
        </authorList>
    </citation>
    <scope>NUCLEOTIDE SEQUENCE [LARGE SCALE GENOMIC DNA]</scope>
    <source>
        <strain evidence="18">DSM 27981</strain>
    </source>
</reference>
<feature type="compositionally biased region" description="Basic and acidic residues" evidence="13">
    <location>
        <begin position="1"/>
        <end position="10"/>
    </location>
</feature>
<feature type="domain" description="HAMP" evidence="16">
    <location>
        <begin position="192"/>
        <end position="244"/>
    </location>
</feature>
<dbReference type="PANTHER" id="PTHR45436">
    <property type="entry name" value="SENSOR HISTIDINE KINASE YKOH"/>
    <property type="match status" value="1"/>
</dbReference>
<dbReference type="PROSITE" id="PS50885">
    <property type="entry name" value="HAMP"/>
    <property type="match status" value="1"/>
</dbReference>
<keyword evidence="11" id="KW-0902">Two-component regulatory system</keyword>
<dbReference type="Proteomes" id="UP000199119">
    <property type="component" value="Unassembled WGS sequence"/>
</dbReference>
<feature type="transmembrane region" description="Helical" evidence="14">
    <location>
        <begin position="168"/>
        <end position="191"/>
    </location>
</feature>